<reference evidence="2 3" key="1">
    <citation type="submission" date="2021-04" db="EMBL/GenBank/DDBJ databases">
        <title>Nocardia tengchongensis.</title>
        <authorList>
            <person name="Zhuang k."/>
            <person name="Ran Y."/>
            <person name="Li W."/>
        </authorList>
    </citation>
    <scope>NUCLEOTIDE SEQUENCE [LARGE SCALE GENOMIC DNA]</scope>
    <source>
        <strain evidence="2 3">CFH S0057</strain>
    </source>
</reference>
<protein>
    <submittedName>
        <fullName evidence="2">Uncharacterized protein</fullName>
    </submittedName>
</protein>
<dbReference type="EMBL" id="CP074371">
    <property type="protein sequence ID" value="QVI23880.1"/>
    <property type="molecule type" value="Genomic_DNA"/>
</dbReference>
<evidence type="ECO:0000313" key="2">
    <source>
        <dbReference type="EMBL" id="QVI23880.1"/>
    </source>
</evidence>
<feature type="region of interest" description="Disordered" evidence="1">
    <location>
        <begin position="1"/>
        <end position="35"/>
    </location>
</feature>
<evidence type="ECO:0000256" key="1">
    <source>
        <dbReference type="SAM" id="MobiDB-lite"/>
    </source>
</evidence>
<keyword evidence="3" id="KW-1185">Reference proteome</keyword>
<evidence type="ECO:0000313" key="3">
    <source>
        <dbReference type="Proteomes" id="UP000683310"/>
    </source>
</evidence>
<name>A0ABX8CZH2_9NOCA</name>
<organism evidence="2 3">
    <name type="scientific">Nocardia tengchongensis</name>
    <dbReference type="NCBI Taxonomy" id="2055889"/>
    <lineage>
        <taxon>Bacteria</taxon>
        <taxon>Bacillati</taxon>
        <taxon>Actinomycetota</taxon>
        <taxon>Actinomycetes</taxon>
        <taxon>Mycobacteriales</taxon>
        <taxon>Nocardiaceae</taxon>
        <taxon>Nocardia</taxon>
    </lineage>
</organism>
<dbReference type="Proteomes" id="UP000683310">
    <property type="component" value="Chromosome"/>
</dbReference>
<sequence length="49" mass="5343">MHARVAFLEHDGGAADRQHPHARGAHRTQPAAGIAHGAQELSRQLIELR</sequence>
<proteinExistence type="predicted"/>
<accession>A0ABX8CZH2</accession>
<feature type="compositionally biased region" description="Basic and acidic residues" evidence="1">
    <location>
        <begin position="7"/>
        <end position="19"/>
    </location>
</feature>
<gene>
    <name evidence="2" type="ORF">KHQ06_14330</name>
</gene>